<evidence type="ECO:0000259" key="18">
    <source>
        <dbReference type="SMART" id="SM00474"/>
    </source>
</evidence>
<evidence type="ECO:0000313" key="21">
    <source>
        <dbReference type="EMBL" id="AWD32508.1"/>
    </source>
</evidence>
<keyword evidence="14 17" id="KW-0234">DNA repair</keyword>
<keyword evidence="22" id="KW-1185">Reference proteome</keyword>
<evidence type="ECO:0000256" key="3">
    <source>
        <dbReference type="ARBA" id="ARBA00012417"/>
    </source>
</evidence>
<comment type="subunit">
    <text evidence="2">Single-chain monomer with multiple functions.</text>
</comment>
<dbReference type="FunFam" id="1.10.150.20:FF:000003">
    <property type="entry name" value="DNA polymerase I"/>
    <property type="match status" value="1"/>
</dbReference>
<organism evidence="21 22">
    <name type="scientific">Candidatus Kinetoplastidibacterium kentomonadis</name>
    <dbReference type="NCBI Taxonomy" id="1576550"/>
    <lineage>
        <taxon>Bacteria</taxon>
        <taxon>Pseudomonadati</taxon>
        <taxon>Pseudomonadota</taxon>
        <taxon>Betaproteobacteria</taxon>
        <taxon>Candidatus Kinetoplastidibacterium</taxon>
    </lineage>
</organism>
<dbReference type="GO" id="GO:0006302">
    <property type="term" value="P:double-strand break repair"/>
    <property type="evidence" value="ECO:0007669"/>
    <property type="project" value="TreeGrafter"/>
</dbReference>
<dbReference type="InterPro" id="IPR019760">
    <property type="entry name" value="DNA-dir_DNA_pol_A_CS"/>
</dbReference>
<dbReference type="PANTHER" id="PTHR10133">
    <property type="entry name" value="DNA POLYMERASE I"/>
    <property type="match status" value="1"/>
</dbReference>
<dbReference type="Pfam" id="PF01367">
    <property type="entry name" value="5_3_exonuc"/>
    <property type="match status" value="1"/>
</dbReference>
<dbReference type="Gene3D" id="3.30.420.10">
    <property type="entry name" value="Ribonuclease H-like superfamily/Ribonuclease H"/>
    <property type="match status" value="1"/>
</dbReference>
<comment type="function">
    <text evidence="17">In addition to polymerase activity, this DNA polymerase exhibits 3'-5' and 5'-3' exonuclease activity.</text>
</comment>
<feature type="domain" description="3'-5' exonuclease" evidence="18">
    <location>
        <begin position="303"/>
        <end position="485"/>
    </location>
</feature>
<dbReference type="InterPro" id="IPR002562">
    <property type="entry name" value="3'-5'_exonuclease_dom"/>
</dbReference>
<dbReference type="InterPro" id="IPR036279">
    <property type="entry name" value="5-3_exonuclease_C_sf"/>
</dbReference>
<dbReference type="InterPro" id="IPR002421">
    <property type="entry name" value="5-3_exonuclease"/>
</dbReference>
<evidence type="ECO:0000259" key="19">
    <source>
        <dbReference type="SMART" id="SM00475"/>
    </source>
</evidence>
<dbReference type="GO" id="GO:0003677">
    <property type="term" value="F:DNA binding"/>
    <property type="evidence" value="ECO:0007669"/>
    <property type="project" value="UniProtKB-UniRule"/>
</dbReference>
<dbReference type="RefSeq" id="WP_108673915.1">
    <property type="nucleotide sequence ID" value="NZ_CP025628.1"/>
</dbReference>
<keyword evidence="5 17" id="KW-0808">Transferase</keyword>
<keyword evidence="7 17" id="KW-0235">DNA replication</keyword>
<evidence type="ECO:0000256" key="7">
    <source>
        <dbReference type="ARBA" id="ARBA00022705"/>
    </source>
</evidence>
<dbReference type="SUPFAM" id="SSF53098">
    <property type="entry name" value="Ribonuclease H-like"/>
    <property type="match status" value="1"/>
</dbReference>
<dbReference type="InterPro" id="IPR001098">
    <property type="entry name" value="DNA-dir_DNA_pol_A_palm_dom"/>
</dbReference>
<dbReference type="AlphaFoldDB" id="A0A3S7JA10"/>
<accession>A0A3S7JA10</accession>
<keyword evidence="11 17" id="KW-0269">Exonuclease</keyword>
<evidence type="ECO:0000313" key="22">
    <source>
        <dbReference type="Proteomes" id="UP000266796"/>
    </source>
</evidence>
<dbReference type="PROSITE" id="PS00447">
    <property type="entry name" value="DNA_POLYMERASE_A"/>
    <property type="match status" value="1"/>
</dbReference>
<dbReference type="PRINTS" id="PR00868">
    <property type="entry name" value="DNAPOLI"/>
</dbReference>
<dbReference type="InterPro" id="IPR008918">
    <property type="entry name" value="HhH2"/>
</dbReference>
<dbReference type="GO" id="GO:0008408">
    <property type="term" value="F:3'-5' exonuclease activity"/>
    <property type="evidence" value="ECO:0007669"/>
    <property type="project" value="UniProtKB-UniRule"/>
</dbReference>
<evidence type="ECO:0000256" key="16">
    <source>
        <dbReference type="NCBIfam" id="TIGR00593"/>
    </source>
</evidence>
<dbReference type="EMBL" id="CP025628">
    <property type="protein sequence ID" value="AWD32508.1"/>
    <property type="molecule type" value="Genomic_DNA"/>
</dbReference>
<dbReference type="InterPro" id="IPR043502">
    <property type="entry name" value="DNA/RNA_pol_sf"/>
</dbReference>
<dbReference type="NCBIfam" id="TIGR00593">
    <property type="entry name" value="pola"/>
    <property type="match status" value="1"/>
</dbReference>
<evidence type="ECO:0000256" key="6">
    <source>
        <dbReference type="ARBA" id="ARBA00022695"/>
    </source>
</evidence>
<keyword evidence="13 17" id="KW-0238">DNA-binding</keyword>
<gene>
    <name evidence="17 21" type="primary">polA</name>
    <name evidence="21" type="ORF">CKSOR_00391</name>
</gene>
<dbReference type="SMART" id="SM00279">
    <property type="entry name" value="HhH2"/>
    <property type="match status" value="1"/>
</dbReference>
<protein>
    <recommendedName>
        <fullName evidence="4 16">DNA polymerase I</fullName>
        <ecNumber evidence="3 16">2.7.7.7</ecNumber>
    </recommendedName>
</protein>
<dbReference type="InterPro" id="IPR020046">
    <property type="entry name" value="5-3_exonucl_a-hlix_arch_N"/>
</dbReference>
<feature type="domain" description="DNA-directed DNA polymerase family A palm" evidence="20">
    <location>
        <begin position="653"/>
        <end position="858"/>
    </location>
</feature>
<dbReference type="Gene3D" id="1.20.1060.10">
    <property type="entry name" value="Taq DNA Polymerase, Chain T, domain 4"/>
    <property type="match status" value="1"/>
</dbReference>
<dbReference type="FunFam" id="1.10.150.20:FF:000002">
    <property type="entry name" value="DNA polymerase I"/>
    <property type="match status" value="1"/>
</dbReference>
<dbReference type="EC" id="2.7.7.7" evidence="3 16"/>
<dbReference type="InterPro" id="IPR002298">
    <property type="entry name" value="DNA_polymerase_A"/>
</dbReference>
<keyword evidence="12 17" id="KW-0239">DNA-directed DNA polymerase</keyword>
<dbReference type="Gene3D" id="1.10.150.20">
    <property type="entry name" value="5' to 3' exonuclease, C-terminal subdomain"/>
    <property type="match status" value="2"/>
</dbReference>
<dbReference type="CDD" id="cd08637">
    <property type="entry name" value="DNA_pol_A_pol_I_C"/>
    <property type="match status" value="1"/>
</dbReference>
<proteinExistence type="inferred from homology"/>
<name>A0A3S7JA10_9PROT</name>
<sequence>MDILLLIDASSYLYRAFHAMPKLKNSNNEPTGAILGVIKMLQKLLSQYNPKYVACVFDSHNSNNVRKKIFPQYKEHRKKMPDELIIQLDNIKEIISYLGLPIIISNEVESDDVIGTLAYMAKKENLNTVISTGDKDLAQLVSNNITIVNTMNNEILDEKFVLKKFGVSPNMIVEFLMLVGDNSDNIPGVNNIGPKTAIKLLNTYGSLDGIIKSLDTIKSSISENIRKSIPFFPIARSLITIQTNCYIKDQIKSFDDFLVKQPNYEKLKNKYQELNFDILLKDINKHNFQQNLLSKEKFEFFKFQIIENWDDFVIFFEKISNAKYVALHFITTSLDFMKSKISNISICIDNNLIYHICFERDNNSKFLLKNEVLNYMASWLSDKNKKKILYDAKNILHLLANEGISIDGYEDIMIQSYILDTHSSIKIKDLSRKFLRYNLLFSDINKQIHHEKKYEKFSDINHIYNSIENVNIYYQLFMIFNQIIQTNTKLLKIYNLELSISLILFNIERYGVCIDRNELQLQNNYINSKISSIEKNIFNIVGYDFNLNSPKQISEILFTKLKLPIIKKTQSGQPSTNEDVLKKLSIQYDLPKYLLEHRSLNKIKSTYTSNLPKMINECTGKLHTHYSQVSVITGRLSSSNPNLQNIPNRIGIGKNVRKAFIPEKNILISADYSQIELRIMSYLSGDINLQDAFFNNQDIHTVTASEIFHIPLKNVNNNQRQAAKSINFGLIYGMSAFGLSVALNISKIEANEYIKKYFNKYPKVLEYMNNICLFAHENGYIETIFGRKLLIPDINNKSIISQKTAERLAINAPIQGTASDIIKIAMIKLNDWISNKKLSSKIIMQVHDELLLDVEKNEIDDILFNLPDIMCKIQDCDIPLKINIGKGYNWHDAH</sequence>
<evidence type="ECO:0000256" key="10">
    <source>
        <dbReference type="ARBA" id="ARBA00022801"/>
    </source>
</evidence>
<evidence type="ECO:0000256" key="17">
    <source>
        <dbReference type="RuleBase" id="RU004460"/>
    </source>
</evidence>
<dbReference type="Gene3D" id="3.30.70.370">
    <property type="match status" value="1"/>
</dbReference>
<dbReference type="SMART" id="SM00474">
    <property type="entry name" value="35EXOc"/>
    <property type="match status" value="1"/>
</dbReference>
<dbReference type="Proteomes" id="UP000266796">
    <property type="component" value="Chromosome"/>
</dbReference>
<evidence type="ECO:0000256" key="9">
    <source>
        <dbReference type="ARBA" id="ARBA00022763"/>
    </source>
</evidence>
<dbReference type="InterPro" id="IPR029060">
    <property type="entry name" value="PIN-like_dom_sf"/>
</dbReference>
<reference evidence="21 22" key="1">
    <citation type="journal article" date="2018" name="Parasitology">
        <title>The reduced genome of Candidatus Kinetoplastibacterium sorsogonicusi, the endosymbiont of Kentomonas sorsogonicus (Trypanosomatidae): loss of the haem-synthesis pathway.</title>
        <authorList>
            <person name="Silva F.M."/>
            <person name="Kostygov A.Y."/>
            <person name="Spodareva V.V."/>
            <person name="Butenko A."/>
            <person name="Tossou R."/>
            <person name="Lukes J."/>
            <person name="Yurchenko V."/>
            <person name="Alves J.M.P."/>
        </authorList>
    </citation>
    <scope>NUCLEOTIDE SEQUENCE [LARGE SCALE GENOMIC DNA]</scope>
    <source>
        <strain evidence="21 22">MF-08</strain>
    </source>
</reference>
<dbReference type="CDD" id="cd09898">
    <property type="entry name" value="H3TH_53EXO"/>
    <property type="match status" value="1"/>
</dbReference>
<dbReference type="FunFam" id="1.20.1060.10:FF:000001">
    <property type="entry name" value="DNA polymerase I"/>
    <property type="match status" value="1"/>
</dbReference>
<keyword evidence="9 17" id="KW-0227">DNA damage</keyword>
<comment type="similarity">
    <text evidence="1 17">Belongs to the DNA polymerase type-A family.</text>
</comment>
<dbReference type="GO" id="GO:0003887">
    <property type="term" value="F:DNA-directed DNA polymerase activity"/>
    <property type="evidence" value="ECO:0007669"/>
    <property type="project" value="UniProtKB-UniRule"/>
</dbReference>
<dbReference type="Pfam" id="PF02739">
    <property type="entry name" value="5_3_exonuc_N"/>
    <property type="match status" value="1"/>
</dbReference>
<evidence type="ECO:0000256" key="13">
    <source>
        <dbReference type="ARBA" id="ARBA00023125"/>
    </source>
</evidence>
<dbReference type="Pfam" id="PF01612">
    <property type="entry name" value="DNA_pol_A_exo1"/>
    <property type="match status" value="1"/>
</dbReference>
<evidence type="ECO:0000256" key="2">
    <source>
        <dbReference type="ARBA" id="ARBA00011541"/>
    </source>
</evidence>
<dbReference type="GO" id="GO:0008409">
    <property type="term" value="F:5'-3' exonuclease activity"/>
    <property type="evidence" value="ECO:0007669"/>
    <property type="project" value="UniProtKB-UniRule"/>
</dbReference>
<comment type="catalytic activity">
    <reaction evidence="15 17">
        <text>DNA(n) + a 2'-deoxyribonucleoside 5'-triphosphate = DNA(n+1) + diphosphate</text>
        <dbReference type="Rhea" id="RHEA:22508"/>
        <dbReference type="Rhea" id="RHEA-COMP:17339"/>
        <dbReference type="Rhea" id="RHEA-COMP:17340"/>
        <dbReference type="ChEBI" id="CHEBI:33019"/>
        <dbReference type="ChEBI" id="CHEBI:61560"/>
        <dbReference type="ChEBI" id="CHEBI:173112"/>
        <dbReference type="EC" id="2.7.7.7"/>
    </reaction>
</comment>
<evidence type="ECO:0000256" key="5">
    <source>
        <dbReference type="ARBA" id="ARBA00022679"/>
    </source>
</evidence>
<dbReference type="InterPro" id="IPR012337">
    <property type="entry name" value="RNaseH-like_sf"/>
</dbReference>
<dbReference type="SMART" id="SM00482">
    <property type="entry name" value="POLAc"/>
    <property type="match status" value="1"/>
</dbReference>
<evidence type="ECO:0000259" key="20">
    <source>
        <dbReference type="SMART" id="SM00482"/>
    </source>
</evidence>
<dbReference type="SUPFAM" id="SSF88723">
    <property type="entry name" value="PIN domain-like"/>
    <property type="match status" value="1"/>
</dbReference>
<dbReference type="InterPro" id="IPR036397">
    <property type="entry name" value="RNaseH_sf"/>
</dbReference>
<dbReference type="InterPro" id="IPR018320">
    <property type="entry name" value="DNA_polymerase_1"/>
</dbReference>
<dbReference type="SUPFAM" id="SSF47807">
    <property type="entry name" value="5' to 3' exonuclease, C-terminal subdomain"/>
    <property type="match status" value="1"/>
</dbReference>
<dbReference type="OrthoDB" id="9806424at2"/>
<evidence type="ECO:0000256" key="1">
    <source>
        <dbReference type="ARBA" id="ARBA00007705"/>
    </source>
</evidence>
<evidence type="ECO:0000256" key="4">
    <source>
        <dbReference type="ARBA" id="ARBA00020311"/>
    </source>
</evidence>
<evidence type="ECO:0000256" key="14">
    <source>
        <dbReference type="ARBA" id="ARBA00023204"/>
    </source>
</evidence>
<keyword evidence="10 17" id="KW-0378">Hydrolase</keyword>
<dbReference type="NCBIfam" id="NF004397">
    <property type="entry name" value="PRK05755.1"/>
    <property type="match status" value="1"/>
</dbReference>
<dbReference type="GO" id="GO:0006261">
    <property type="term" value="P:DNA-templated DNA replication"/>
    <property type="evidence" value="ECO:0007669"/>
    <property type="project" value="UniProtKB-UniRule"/>
</dbReference>
<dbReference type="SMART" id="SM00475">
    <property type="entry name" value="53EXOc"/>
    <property type="match status" value="1"/>
</dbReference>
<dbReference type="InterPro" id="IPR020045">
    <property type="entry name" value="DNA_polI_H3TH"/>
</dbReference>
<feature type="domain" description="5'-3' exonuclease" evidence="19">
    <location>
        <begin position="2"/>
        <end position="260"/>
    </location>
</feature>
<dbReference type="PANTHER" id="PTHR10133:SF27">
    <property type="entry name" value="DNA POLYMERASE NU"/>
    <property type="match status" value="1"/>
</dbReference>
<dbReference type="SUPFAM" id="SSF56672">
    <property type="entry name" value="DNA/RNA polymerases"/>
    <property type="match status" value="1"/>
</dbReference>
<dbReference type="Pfam" id="PF00476">
    <property type="entry name" value="DNA_pol_A"/>
    <property type="match status" value="1"/>
</dbReference>
<keyword evidence="6 17" id="KW-0548">Nucleotidyltransferase</keyword>
<dbReference type="KEGG" id="kso:CKSOR_00391"/>
<evidence type="ECO:0000256" key="8">
    <source>
        <dbReference type="ARBA" id="ARBA00022722"/>
    </source>
</evidence>
<evidence type="ECO:0000256" key="12">
    <source>
        <dbReference type="ARBA" id="ARBA00022932"/>
    </source>
</evidence>
<keyword evidence="8" id="KW-0540">Nuclease</keyword>
<dbReference type="CDD" id="cd09859">
    <property type="entry name" value="PIN_53EXO"/>
    <property type="match status" value="1"/>
</dbReference>
<evidence type="ECO:0000256" key="11">
    <source>
        <dbReference type="ARBA" id="ARBA00022839"/>
    </source>
</evidence>
<evidence type="ECO:0000256" key="15">
    <source>
        <dbReference type="ARBA" id="ARBA00049244"/>
    </source>
</evidence>
<dbReference type="Gene3D" id="3.40.50.1010">
    <property type="entry name" value="5'-nuclease"/>
    <property type="match status" value="1"/>
</dbReference>